<evidence type="ECO:0000313" key="1">
    <source>
        <dbReference type="EMBL" id="KAJ9069031.1"/>
    </source>
</evidence>
<sequence>MKIYAIPITRERIAYYCHSHYKPSGVAGKLISKATEKWDLLSQSPKGSYKHKCFVWCSDMLDRIDAREWFLKSIPPIQKNRPVSKIEVLHPSSLVSLQVQKDLKNIISERVLLHRRYFILSSAVIPLTSLVSLLPIPNIPFFYASFRGYSHYFAYQGGKHLDLLFKNDLVTYSVSSKLDRHLEGKFLADLKPHCEISKDKDGQIPNPEFTTYSSILKWLSDDLGLPKLNVEVSRAIKQLKVSQNNQKFQ</sequence>
<keyword evidence="2" id="KW-1185">Reference proteome</keyword>
<dbReference type="Proteomes" id="UP001165960">
    <property type="component" value="Unassembled WGS sequence"/>
</dbReference>
<gene>
    <name evidence="1" type="ORF">DSO57_1022652</name>
</gene>
<dbReference type="EMBL" id="QTSX02003665">
    <property type="protein sequence ID" value="KAJ9069031.1"/>
    <property type="molecule type" value="Genomic_DNA"/>
</dbReference>
<organism evidence="1 2">
    <name type="scientific">Entomophthora muscae</name>
    <dbReference type="NCBI Taxonomy" id="34485"/>
    <lineage>
        <taxon>Eukaryota</taxon>
        <taxon>Fungi</taxon>
        <taxon>Fungi incertae sedis</taxon>
        <taxon>Zoopagomycota</taxon>
        <taxon>Entomophthoromycotina</taxon>
        <taxon>Entomophthoromycetes</taxon>
        <taxon>Entomophthorales</taxon>
        <taxon>Entomophthoraceae</taxon>
        <taxon>Entomophthora</taxon>
    </lineage>
</organism>
<accession>A0ACC2T366</accession>
<proteinExistence type="predicted"/>
<name>A0ACC2T366_9FUNG</name>
<comment type="caution">
    <text evidence="1">The sequence shown here is derived from an EMBL/GenBank/DDBJ whole genome shotgun (WGS) entry which is preliminary data.</text>
</comment>
<evidence type="ECO:0000313" key="2">
    <source>
        <dbReference type="Proteomes" id="UP001165960"/>
    </source>
</evidence>
<reference evidence="1" key="1">
    <citation type="submission" date="2022-04" db="EMBL/GenBank/DDBJ databases">
        <title>Genome of the entomopathogenic fungus Entomophthora muscae.</title>
        <authorList>
            <person name="Elya C."/>
            <person name="Lovett B.R."/>
            <person name="Lee E."/>
            <person name="Macias A.M."/>
            <person name="Hajek A.E."/>
            <person name="De Bivort B.L."/>
            <person name="Kasson M.T."/>
            <person name="De Fine Licht H.H."/>
            <person name="Stajich J.E."/>
        </authorList>
    </citation>
    <scope>NUCLEOTIDE SEQUENCE</scope>
    <source>
        <strain evidence="1">Berkeley</strain>
    </source>
</reference>
<protein>
    <submittedName>
        <fullName evidence="1">Uncharacterized protein</fullName>
    </submittedName>
</protein>